<proteinExistence type="predicted"/>
<organism evidence="2 3">
    <name type="scientific">Mycteria americana</name>
    <name type="common">Wood stork</name>
    <dbReference type="NCBI Taxonomy" id="33587"/>
    <lineage>
        <taxon>Eukaryota</taxon>
        <taxon>Metazoa</taxon>
        <taxon>Chordata</taxon>
        <taxon>Craniata</taxon>
        <taxon>Vertebrata</taxon>
        <taxon>Euteleostomi</taxon>
        <taxon>Archelosauria</taxon>
        <taxon>Archosauria</taxon>
        <taxon>Dinosauria</taxon>
        <taxon>Saurischia</taxon>
        <taxon>Theropoda</taxon>
        <taxon>Coelurosauria</taxon>
        <taxon>Aves</taxon>
        <taxon>Neognathae</taxon>
        <taxon>Neoaves</taxon>
        <taxon>Aequornithes</taxon>
        <taxon>Ciconiiformes</taxon>
        <taxon>Ciconiidae</taxon>
        <taxon>Mycteria</taxon>
    </lineage>
</organism>
<feature type="non-terminal residue" evidence="2">
    <location>
        <position position="622"/>
    </location>
</feature>
<evidence type="ECO:0000256" key="1">
    <source>
        <dbReference type="SAM" id="MobiDB-lite"/>
    </source>
</evidence>
<gene>
    <name evidence="2" type="ORF">QYF61_012796</name>
</gene>
<feature type="region of interest" description="Disordered" evidence="1">
    <location>
        <begin position="190"/>
        <end position="213"/>
    </location>
</feature>
<dbReference type="AlphaFoldDB" id="A0AAN7NKA1"/>
<reference evidence="2 3" key="1">
    <citation type="journal article" date="2023" name="J. Hered.">
        <title>Chromosome-level genome of the wood stork (Mycteria americana) provides insight into avian chromosome evolution.</title>
        <authorList>
            <person name="Flamio R. Jr."/>
            <person name="Ramstad K.M."/>
        </authorList>
    </citation>
    <scope>NUCLEOTIDE SEQUENCE [LARGE SCALE GENOMIC DNA]</scope>
    <source>
        <strain evidence="2">JAX WOST 10</strain>
    </source>
</reference>
<dbReference type="EMBL" id="JAUNZN010000002">
    <property type="protein sequence ID" value="KAK4826947.1"/>
    <property type="molecule type" value="Genomic_DNA"/>
</dbReference>
<evidence type="ECO:0000313" key="3">
    <source>
        <dbReference type="Proteomes" id="UP001333110"/>
    </source>
</evidence>
<evidence type="ECO:0000313" key="2">
    <source>
        <dbReference type="EMBL" id="KAK4826947.1"/>
    </source>
</evidence>
<name>A0AAN7NKA1_MYCAM</name>
<accession>A0AAN7NKA1</accession>
<comment type="caution">
    <text evidence="2">The sequence shown here is derived from an EMBL/GenBank/DDBJ whole genome shotgun (WGS) entry which is preliminary data.</text>
</comment>
<keyword evidence="3" id="KW-1185">Reference proteome</keyword>
<protein>
    <submittedName>
        <fullName evidence="2">Uncharacterized protein</fullName>
    </submittedName>
</protein>
<dbReference type="Proteomes" id="UP001333110">
    <property type="component" value="Unassembled WGS sequence"/>
</dbReference>
<sequence>MEAYEQPQDPSRSRPALLIFSPVDIDAQLTSCPNHLTCLYYLRHASTSQAVGALTVPYQHYGCWHFTLHLLTSLASPAWRYLPPPAPPSSSCSSLLTISAALLPTIVPSLRLFRTSKGKSQPSHNLLTPGCVTVPALTAQDTDSPYMGKVALDTTEPMPAGSKMDLPLAKAEPISNGGSVSVITQLRKTVEQQPEEMSDNERNNPTDTKPMEVNGGVDIHLQPVEDPMPEQVDAPEGGCDLMESLCWSKLLAGPMDPWRERSPCWSRFAGRTCDPVGDPRWSSLCLKDCTLCKGSMLEQFVKNCSPWEGLMLEKFMEDCLLWEGHHSGAGEECEEEGAVETTCDELTATPIPHPPALLGRGKRHTSNAVRVVSVMEIVDSGAPFPLGTAMGHEQNCSITKPVLFIDLLFISRTSSAESKPPLVQLEAVSTHPITCYLGEETDPHLSTTSFQDAIGLLGHLGTLLAHIQLAVNQRFQVLLCWAAFRPFFPKPVALHGVVVTQVQDLALGLVEPHTIGLGPSIQPVQSVPTFKQINTPAQLGVICKLTEGALDPFVQIIDKDTKQNWPQHRALGNTTCDQLPSGFNSIHHTSLGQSSQLVFYPAKRTSVQAMSSQFLRRMLWET</sequence>